<dbReference type="GO" id="GO:0046872">
    <property type="term" value="F:metal ion binding"/>
    <property type="evidence" value="ECO:0007669"/>
    <property type="project" value="UniProtKB-KW"/>
</dbReference>
<keyword evidence="3" id="KW-0645">Protease</keyword>
<dbReference type="PANTHER" id="PTHR11733">
    <property type="entry name" value="ZINC METALLOPROTEASE FAMILY M13 NEPRILYSIN-RELATED"/>
    <property type="match status" value="1"/>
</dbReference>
<comment type="similarity">
    <text evidence="2">Belongs to the peptidase M13 family.</text>
</comment>
<accession>A0A3L8PTI5</accession>
<dbReference type="InterPro" id="IPR008753">
    <property type="entry name" value="Peptidase_M13_N"/>
</dbReference>
<dbReference type="Pfam" id="PF01431">
    <property type="entry name" value="Peptidase_M13"/>
    <property type="match status" value="1"/>
</dbReference>
<evidence type="ECO:0000259" key="9">
    <source>
        <dbReference type="Pfam" id="PF01431"/>
    </source>
</evidence>
<protein>
    <submittedName>
        <fullName evidence="11">M13 family peptidase</fullName>
    </submittedName>
</protein>
<gene>
    <name evidence="11" type="ORF">D5018_16415</name>
</gene>
<dbReference type="GO" id="GO:0016485">
    <property type="term" value="P:protein processing"/>
    <property type="evidence" value="ECO:0007669"/>
    <property type="project" value="TreeGrafter"/>
</dbReference>
<evidence type="ECO:0000256" key="1">
    <source>
        <dbReference type="ARBA" id="ARBA00001947"/>
    </source>
</evidence>
<evidence type="ECO:0000256" key="2">
    <source>
        <dbReference type="ARBA" id="ARBA00007357"/>
    </source>
</evidence>
<evidence type="ECO:0000256" key="7">
    <source>
        <dbReference type="ARBA" id="ARBA00023049"/>
    </source>
</evidence>
<keyword evidence="8" id="KW-0732">Signal</keyword>
<feature type="domain" description="Peptidase M13 C-terminal" evidence="9">
    <location>
        <begin position="485"/>
        <end position="686"/>
    </location>
</feature>
<dbReference type="OrthoDB" id="9775677at2"/>
<dbReference type="Gene3D" id="3.40.390.10">
    <property type="entry name" value="Collagenase (Catalytic Domain)"/>
    <property type="match status" value="1"/>
</dbReference>
<evidence type="ECO:0000313" key="11">
    <source>
        <dbReference type="EMBL" id="RLV58604.1"/>
    </source>
</evidence>
<comment type="cofactor">
    <cofactor evidence="1">
        <name>Zn(2+)</name>
        <dbReference type="ChEBI" id="CHEBI:29105"/>
    </cofactor>
</comment>
<evidence type="ECO:0000256" key="5">
    <source>
        <dbReference type="ARBA" id="ARBA00022801"/>
    </source>
</evidence>
<sequence>MKKVSALALSVAISLGLAGCGKQEAQQTTVKTEAPKPVVQSGIEKENFDTHVRFQDDFYYSVNGHWLKNTPIPGDKSNYGAFSVLYEKSQDALKKIIEETAKQPNKVDGSSAQKVGDFYASYMNTDKIKELGITPLNGLLSEINSAKTHKDIAAVMGKLMINGGGIPFGFYVNNDAKKSDQYAVYFYQSGLTLPDRDYYLKDDEKFANNRKQMQQYITDLLTQAGVKDADKAAENVMKMETFIAKNQWSRVQSRDANARYNKMDRKQLNSLFGNVDFEAFAKNVGIGSNVKEVIVSQPSYFEALGKQFDKFSVDAWKDYLSFHLVDNYAELLTPEFANLSFEFHDKALQGIQEQKPRWKQAVDAANNVIGELVGQQYVKEHFKPEAKERMEGLIKNLIKGFEVSINELEWMTPETKKAAQEKLSKFTYKIGYPDKWKDYTGLTIKGDDLVGNYLRYTQFEYKDMLGKLGQPIDKTQWFMTPQTVNAYYNPVMNEIVFPAAILQPPFFNMEADDAVNYGGIGAVIGHEISHGFDDQGAKYDGDGNLRDWWTAKDKEEFQKRGKALSEQYSKYEALPGKFVNGDLTLGENIGDLGGLTVAYRSYLMSLNGKPSPVIDGFTGEQRVFIGWSQVWRRNYRDEELAKRLLTDSHSPSHFRAMGTPRNIPEFYKAFEVKDTDKMYLPEDKRVKIW</sequence>
<dbReference type="AlphaFoldDB" id="A0A3L8PTI5"/>
<dbReference type="Proteomes" id="UP000281474">
    <property type="component" value="Unassembled WGS sequence"/>
</dbReference>
<keyword evidence="4" id="KW-0479">Metal-binding</keyword>
<evidence type="ECO:0000256" key="8">
    <source>
        <dbReference type="SAM" id="SignalP"/>
    </source>
</evidence>
<dbReference type="PRINTS" id="PR00786">
    <property type="entry name" value="NEPRILYSIN"/>
</dbReference>
<dbReference type="PROSITE" id="PS51257">
    <property type="entry name" value="PROKAR_LIPOPROTEIN"/>
    <property type="match status" value="1"/>
</dbReference>
<dbReference type="GO" id="GO:0004222">
    <property type="term" value="F:metalloendopeptidase activity"/>
    <property type="evidence" value="ECO:0007669"/>
    <property type="project" value="InterPro"/>
</dbReference>
<evidence type="ECO:0000256" key="6">
    <source>
        <dbReference type="ARBA" id="ARBA00022833"/>
    </source>
</evidence>
<dbReference type="InterPro" id="IPR018497">
    <property type="entry name" value="Peptidase_M13_C"/>
</dbReference>
<feature type="domain" description="Peptidase M13 N-terminal" evidence="10">
    <location>
        <begin position="55"/>
        <end position="433"/>
    </location>
</feature>
<evidence type="ECO:0000256" key="3">
    <source>
        <dbReference type="ARBA" id="ARBA00022670"/>
    </source>
</evidence>
<comment type="caution">
    <text evidence="11">The sequence shown here is derived from an EMBL/GenBank/DDBJ whole genome shotgun (WGS) entry which is preliminary data.</text>
</comment>
<organism evidence="11 12">
    <name type="scientific">Parashewanella curva</name>
    <dbReference type="NCBI Taxonomy" id="2338552"/>
    <lineage>
        <taxon>Bacteria</taxon>
        <taxon>Pseudomonadati</taxon>
        <taxon>Pseudomonadota</taxon>
        <taxon>Gammaproteobacteria</taxon>
        <taxon>Alteromonadales</taxon>
        <taxon>Shewanellaceae</taxon>
        <taxon>Parashewanella</taxon>
    </lineage>
</organism>
<feature type="chain" id="PRO_5018266336" evidence="8">
    <location>
        <begin position="19"/>
        <end position="689"/>
    </location>
</feature>
<keyword evidence="6" id="KW-0862">Zinc</keyword>
<reference evidence="11 12" key="1">
    <citation type="submission" date="2018-09" db="EMBL/GenBank/DDBJ databases">
        <title>Phylogeny of the Shewanellaceae, and recommendation for two new genera, Pseudoshewanella and Parashewanella.</title>
        <authorList>
            <person name="Wang G."/>
        </authorList>
    </citation>
    <scope>NUCLEOTIDE SEQUENCE [LARGE SCALE GENOMIC DNA]</scope>
    <source>
        <strain evidence="11 12">C51</strain>
    </source>
</reference>
<evidence type="ECO:0000313" key="12">
    <source>
        <dbReference type="Proteomes" id="UP000281474"/>
    </source>
</evidence>
<dbReference type="RefSeq" id="WP_121840079.1">
    <property type="nucleotide sequence ID" value="NZ_ML014812.1"/>
</dbReference>
<feature type="signal peptide" evidence="8">
    <location>
        <begin position="1"/>
        <end position="18"/>
    </location>
</feature>
<dbReference type="SUPFAM" id="SSF55486">
    <property type="entry name" value="Metalloproteases ('zincins'), catalytic domain"/>
    <property type="match status" value="1"/>
</dbReference>
<keyword evidence="7" id="KW-0482">Metalloprotease</keyword>
<name>A0A3L8PTI5_9GAMM</name>
<dbReference type="GO" id="GO:0005886">
    <property type="term" value="C:plasma membrane"/>
    <property type="evidence" value="ECO:0007669"/>
    <property type="project" value="TreeGrafter"/>
</dbReference>
<dbReference type="InterPro" id="IPR024079">
    <property type="entry name" value="MetalloPept_cat_dom_sf"/>
</dbReference>
<dbReference type="CDD" id="cd08662">
    <property type="entry name" value="M13"/>
    <property type="match status" value="1"/>
</dbReference>
<dbReference type="InterPro" id="IPR042089">
    <property type="entry name" value="Peptidase_M13_dom_2"/>
</dbReference>
<dbReference type="InterPro" id="IPR000718">
    <property type="entry name" value="Peptidase_M13"/>
</dbReference>
<proteinExistence type="inferred from homology"/>
<keyword evidence="12" id="KW-1185">Reference proteome</keyword>
<dbReference type="PANTHER" id="PTHR11733:SF167">
    <property type="entry name" value="FI17812P1-RELATED"/>
    <property type="match status" value="1"/>
</dbReference>
<dbReference type="PROSITE" id="PS51885">
    <property type="entry name" value="NEPRILYSIN"/>
    <property type="match status" value="1"/>
</dbReference>
<evidence type="ECO:0000259" key="10">
    <source>
        <dbReference type="Pfam" id="PF05649"/>
    </source>
</evidence>
<evidence type="ECO:0000256" key="4">
    <source>
        <dbReference type="ARBA" id="ARBA00022723"/>
    </source>
</evidence>
<dbReference type="Pfam" id="PF05649">
    <property type="entry name" value="Peptidase_M13_N"/>
    <property type="match status" value="1"/>
</dbReference>
<dbReference type="EMBL" id="QZEI01000063">
    <property type="protein sequence ID" value="RLV58604.1"/>
    <property type="molecule type" value="Genomic_DNA"/>
</dbReference>
<dbReference type="Gene3D" id="1.10.1380.10">
    <property type="entry name" value="Neutral endopeptidase , domain2"/>
    <property type="match status" value="1"/>
</dbReference>
<keyword evidence="5" id="KW-0378">Hydrolase</keyword>